<dbReference type="GO" id="GO:0005886">
    <property type="term" value="C:plasma membrane"/>
    <property type="evidence" value="ECO:0000318"/>
    <property type="project" value="GO_Central"/>
</dbReference>
<dbReference type="InterPro" id="IPR008952">
    <property type="entry name" value="Tetraspanin_EC2_sf"/>
</dbReference>
<sequence>MRNKTGREMGCCENSAKRCLIVLNSLSLLAGLVFIAGGIVITVNLGSYLKYLAVGNIKVAADFLNSAPLIFIGFGAVIFIISLCGCCGAYTEKVWLLKVYKVSLVIILLVLVVIAVLAFCFKSSLRMALHVAMLNFLHTHHKSSKVFNLVQTQLQCCGVDTYMDWQSNLQWTQAAHERADAAGIERHTHPVPDSCCVNPTPNCGLSTFGDNIKNIHLNGCAKTLWQSFSTRGDMVGMSGLVVGGLLLISIVFSCCVINFIRENGGRVTSYA</sequence>
<evidence type="ECO:0000313" key="7">
    <source>
        <dbReference type="Ensembl" id="ENSCINP00000025813.2"/>
    </source>
</evidence>
<evidence type="ECO:0000313" key="8">
    <source>
        <dbReference type="Proteomes" id="UP000008144"/>
    </source>
</evidence>
<dbReference type="KEGG" id="cin:100176136"/>
<gene>
    <name evidence="7" type="primary">LOC100176136</name>
</gene>
<keyword evidence="3 6" id="KW-0812">Transmembrane</keyword>
<evidence type="ECO:0000256" key="5">
    <source>
        <dbReference type="ARBA" id="ARBA00023136"/>
    </source>
</evidence>
<keyword evidence="4 6" id="KW-1133">Transmembrane helix</keyword>
<dbReference type="OMA" id="SCCVINF"/>
<evidence type="ECO:0000256" key="2">
    <source>
        <dbReference type="ARBA" id="ARBA00006840"/>
    </source>
</evidence>
<dbReference type="Proteomes" id="UP000008144">
    <property type="component" value="Chromosome 12"/>
</dbReference>
<dbReference type="InParanoid" id="F6Y0X5"/>
<dbReference type="Ensembl" id="ENSCINT00000026059.2">
    <property type="protein sequence ID" value="ENSCINP00000025813.2"/>
    <property type="gene ID" value="ENSCING00000014221.2"/>
</dbReference>
<feature type="transmembrane region" description="Helical" evidence="6">
    <location>
        <begin position="234"/>
        <end position="260"/>
    </location>
</feature>
<dbReference type="AlphaFoldDB" id="F6Y0X5"/>
<dbReference type="STRING" id="7719.ENSCINP00000025813"/>
<feature type="transmembrane region" description="Helical" evidence="6">
    <location>
        <begin position="102"/>
        <end position="125"/>
    </location>
</feature>
<evidence type="ECO:0000256" key="1">
    <source>
        <dbReference type="ARBA" id="ARBA00004141"/>
    </source>
</evidence>
<dbReference type="PRINTS" id="PR00259">
    <property type="entry name" value="TMFOUR"/>
</dbReference>
<evidence type="ECO:0000256" key="6">
    <source>
        <dbReference type="RuleBase" id="RU361218"/>
    </source>
</evidence>
<dbReference type="GeneTree" id="ENSGT00940000164476"/>
<dbReference type="HOGENOM" id="CLU_055524_6_1_1"/>
<dbReference type="Gene3D" id="1.10.1450.10">
    <property type="entry name" value="Tetraspanin"/>
    <property type="match status" value="1"/>
</dbReference>
<reference evidence="7" key="4">
    <citation type="submission" date="2025-09" db="UniProtKB">
        <authorList>
            <consortium name="Ensembl"/>
        </authorList>
    </citation>
    <scope>IDENTIFICATION</scope>
</reference>
<dbReference type="EMBL" id="EAAA01000982">
    <property type="status" value="NOT_ANNOTATED_CDS"/>
    <property type="molecule type" value="Genomic_DNA"/>
</dbReference>
<dbReference type="RefSeq" id="XP_002123552.1">
    <property type="nucleotide sequence ID" value="XM_002123516.5"/>
</dbReference>
<accession>F6Y0X5</accession>
<dbReference type="PANTHER" id="PTHR19282">
    <property type="entry name" value="TETRASPANIN"/>
    <property type="match status" value="1"/>
</dbReference>
<proteinExistence type="inferred from homology"/>
<dbReference type="SUPFAM" id="SSF48652">
    <property type="entry name" value="Tetraspanin"/>
    <property type="match status" value="1"/>
</dbReference>
<keyword evidence="5 6" id="KW-0472">Membrane</keyword>
<reference evidence="8" key="1">
    <citation type="journal article" date="2002" name="Science">
        <title>The draft genome of Ciona intestinalis: insights into chordate and vertebrate origins.</title>
        <authorList>
            <person name="Dehal P."/>
            <person name="Satou Y."/>
            <person name="Campbell R.K."/>
            <person name="Chapman J."/>
            <person name="Degnan B."/>
            <person name="De Tomaso A."/>
            <person name="Davidson B."/>
            <person name="Di Gregorio A."/>
            <person name="Gelpke M."/>
            <person name="Goodstein D.M."/>
            <person name="Harafuji N."/>
            <person name="Hastings K.E."/>
            <person name="Ho I."/>
            <person name="Hotta K."/>
            <person name="Huang W."/>
            <person name="Kawashima T."/>
            <person name="Lemaire P."/>
            <person name="Martinez D."/>
            <person name="Meinertzhagen I.A."/>
            <person name="Necula S."/>
            <person name="Nonaka M."/>
            <person name="Putnam N."/>
            <person name="Rash S."/>
            <person name="Saiga H."/>
            <person name="Satake M."/>
            <person name="Terry A."/>
            <person name="Yamada L."/>
            <person name="Wang H.G."/>
            <person name="Awazu S."/>
            <person name="Azumi K."/>
            <person name="Boore J."/>
            <person name="Branno M."/>
            <person name="Chin-Bow S."/>
            <person name="DeSantis R."/>
            <person name="Doyle S."/>
            <person name="Francino P."/>
            <person name="Keys D.N."/>
            <person name="Haga S."/>
            <person name="Hayashi H."/>
            <person name="Hino K."/>
            <person name="Imai K.S."/>
            <person name="Inaba K."/>
            <person name="Kano S."/>
            <person name="Kobayashi K."/>
            <person name="Kobayashi M."/>
            <person name="Lee B.I."/>
            <person name="Makabe K.W."/>
            <person name="Manohar C."/>
            <person name="Matassi G."/>
            <person name="Medina M."/>
            <person name="Mochizuki Y."/>
            <person name="Mount S."/>
            <person name="Morishita T."/>
            <person name="Miura S."/>
            <person name="Nakayama A."/>
            <person name="Nishizaka S."/>
            <person name="Nomoto H."/>
            <person name="Ohta F."/>
            <person name="Oishi K."/>
            <person name="Rigoutsos I."/>
            <person name="Sano M."/>
            <person name="Sasaki A."/>
            <person name="Sasakura Y."/>
            <person name="Shoguchi E."/>
            <person name="Shin-i T."/>
            <person name="Spagnuolo A."/>
            <person name="Stainier D."/>
            <person name="Suzuki M.M."/>
            <person name="Tassy O."/>
            <person name="Takatori N."/>
            <person name="Tokuoka M."/>
            <person name="Yagi K."/>
            <person name="Yoshizaki F."/>
            <person name="Wada S."/>
            <person name="Zhang C."/>
            <person name="Hyatt P.D."/>
            <person name="Larimer F."/>
            <person name="Detter C."/>
            <person name="Doggett N."/>
            <person name="Glavina T."/>
            <person name="Hawkins T."/>
            <person name="Richardson P."/>
            <person name="Lucas S."/>
            <person name="Kohara Y."/>
            <person name="Levine M."/>
            <person name="Satoh N."/>
            <person name="Rokhsar D.S."/>
        </authorList>
    </citation>
    <scope>NUCLEOTIDE SEQUENCE [LARGE SCALE GENOMIC DNA]</scope>
</reference>
<dbReference type="InterPro" id="IPR018499">
    <property type="entry name" value="Tetraspanin/Peripherin"/>
</dbReference>
<accession>A0A1W2W7S9</accession>
<keyword evidence="8" id="KW-1185">Reference proteome</keyword>
<evidence type="ECO:0000256" key="3">
    <source>
        <dbReference type="ARBA" id="ARBA00022692"/>
    </source>
</evidence>
<name>F6Y0X5_CIOIN</name>
<organism evidence="7 8">
    <name type="scientific">Ciona intestinalis</name>
    <name type="common">Transparent sea squirt</name>
    <name type="synonym">Ascidia intestinalis</name>
    <dbReference type="NCBI Taxonomy" id="7719"/>
    <lineage>
        <taxon>Eukaryota</taxon>
        <taxon>Metazoa</taxon>
        <taxon>Chordata</taxon>
        <taxon>Tunicata</taxon>
        <taxon>Ascidiacea</taxon>
        <taxon>Phlebobranchia</taxon>
        <taxon>Cionidae</taxon>
        <taxon>Ciona</taxon>
    </lineage>
</organism>
<reference evidence="7" key="3">
    <citation type="submission" date="2025-08" db="UniProtKB">
        <authorList>
            <consortium name="Ensembl"/>
        </authorList>
    </citation>
    <scope>IDENTIFICATION</scope>
</reference>
<comment type="similarity">
    <text evidence="2 6">Belongs to the tetraspanin (TM4SF) family.</text>
</comment>
<dbReference type="Pfam" id="PF00335">
    <property type="entry name" value="Tetraspanin"/>
    <property type="match status" value="1"/>
</dbReference>
<dbReference type="PANTHER" id="PTHR19282:SF519">
    <property type="entry name" value="TETRASPANIN"/>
    <property type="match status" value="1"/>
</dbReference>
<feature type="transmembrane region" description="Helical" evidence="6">
    <location>
        <begin position="69"/>
        <end position="90"/>
    </location>
</feature>
<dbReference type="OrthoDB" id="5982705at2759"/>
<feature type="transmembrane region" description="Helical" evidence="6">
    <location>
        <begin position="21"/>
        <end position="49"/>
    </location>
</feature>
<protein>
    <recommendedName>
        <fullName evidence="6">Tetraspanin</fullName>
    </recommendedName>
</protein>
<dbReference type="InterPro" id="IPR000301">
    <property type="entry name" value="Tetraspanin_animals"/>
</dbReference>
<comment type="subcellular location">
    <subcellularLocation>
        <location evidence="1 6">Membrane</location>
        <topology evidence="1 6">Multi-pass membrane protein</topology>
    </subcellularLocation>
</comment>
<dbReference type="PIRSF" id="PIRSF002419">
    <property type="entry name" value="Tetraspanin"/>
    <property type="match status" value="1"/>
</dbReference>
<dbReference type="GeneID" id="100176136"/>
<evidence type="ECO:0000256" key="4">
    <source>
        <dbReference type="ARBA" id="ARBA00022989"/>
    </source>
</evidence>
<reference evidence="7" key="2">
    <citation type="journal article" date="2008" name="Genome Biol.">
        <title>Improved genome assembly and evidence-based global gene model set for the chordate Ciona intestinalis: new insight into intron and operon populations.</title>
        <authorList>
            <person name="Satou Y."/>
            <person name="Mineta K."/>
            <person name="Ogasawara M."/>
            <person name="Sasakura Y."/>
            <person name="Shoguchi E."/>
            <person name="Ueno K."/>
            <person name="Yamada L."/>
            <person name="Matsumoto J."/>
            <person name="Wasserscheid J."/>
            <person name="Dewar K."/>
            <person name="Wiley G.B."/>
            <person name="Macmil S.L."/>
            <person name="Roe B.A."/>
            <person name="Zeller R.W."/>
            <person name="Hastings K.E."/>
            <person name="Lemaire P."/>
            <person name="Lindquist E."/>
            <person name="Endo T."/>
            <person name="Hotta K."/>
            <person name="Inaba K."/>
        </authorList>
    </citation>
    <scope>NUCLEOTIDE SEQUENCE [LARGE SCALE GENOMIC DNA]</scope>
    <source>
        <strain evidence="7">wild type</strain>
    </source>
</reference>